<evidence type="ECO:0000259" key="12">
    <source>
        <dbReference type="SMART" id="SM00892"/>
    </source>
</evidence>
<comment type="similarity">
    <text evidence="2 10">Belongs to the DNA/RNA non-specific endonuclease family.</text>
</comment>
<dbReference type="CDD" id="cd00091">
    <property type="entry name" value="NUC"/>
    <property type="match status" value="1"/>
</dbReference>
<organism evidence="13 14">
    <name type="scientific">Hanseniaspora guilliermondii</name>
    <dbReference type="NCBI Taxonomy" id="56406"/>
    <lineage>
        <taxon>Eukaryota</taxon>
        <taxon>Fungi</taxon>
        <taxon>Dikarya</taxon>
        <taxon>Ascomycota</taxon>
        <taxon>Saccharomycotina</taxon>
        <taxon>Saccharomycetes</taxon>
        <taxon>Saccharomycodales</taxon>
        <taxon>Saccharomycodaceae</taxon>
        <taxon>Hanseniaspora</taxon>
    </lineage>
</organism>
<dbReference type="SMART" id="SM00477">
    <property type="entry name" value="NUC"/>
    <property type="match status" value="1"/>
</dbReference>
<dbReference type="VEuPathDB" id="FungiDB:HGUI_01189"/>
<evidence type="ECO:0000256" key="2">
    <source>
        <dbReference type="ARBA" id="ARBA00010052"/>
    </source>
</evidence>
<dbReference type="Pfam" id="PF01223">
    <property type="entry name" value="Endonuclease_NS"/>
    <property type="match status" value="1"/>
</dbReference>
<name>A0A1L0CJL0_9ASCO</name>
<dbReference type="InterPro" id="IPR040255">
    <property type="entry name" value="Non-specific_endonuclease"/>
</dbReference>
<keyword evidence="14" id="KW-1185">Reference proteome</keyword>
<dbReference type="InterPro" id="IPR020821">
    <property type="entry name" value="ENPP1-3/EXOG-like_nuc-like"/>
</dbReference>
<dbReference type="GO" id="GO:0004521">
    <property type="term" value="F:RNA endonuclease activity"/>
    <property type="evidence" value="ECO:0007669"/>
    <property type="project" value="EnsemblFungi"/>
</dbReference>
<dbReference type="GO" id="GO:0005743">
    <property type="term" value="C:mitochondrial inner membrane"/>
    <property type="evidence" value="ECO:0007669"/>
    <property type="project" value="EnsemblFungi"/>
</dbReference>
<evidence type="ECO:0000256" key="4">
    <source>
        <dbReference type="ARBA" id="ARBA00022723"/>
    </source>
</evidence>
<comment type="cofactor">
    <cofactor evidence="1 10">
        <name>Mg(2+)</name>
        <dbReference type="ChEBI" id="CHEBI:18420"/>
    </cofactor>
</comment>
<dbReference type="SUPFAM" id="SSF54060">
    <property type="entry name" value="His-Me finger endonucleases"/>
    <property type="match status" value="1"/>
</dbReference>
<dbReference type="AlphaFoldDB" id="A0A1L0CJL0"/>
<feature type="domain" description="ENPP1-3/EXOG-like endonuclease/phosphodiesterase" evidence="11">
    <location>
        <begin position="85"/>
        <end position="305"/>
    </location>
</feature>
<reference evidence="14" key="1">
    <citation type="submission" date="2016-11" db="EMBL/GenBank/DDBJ databases">
        <authorList>
            <person name="Guldener U."/>
        </authorList>
    </citation>
    <scope>NUCLEOTIDE SEQUENCE [LARGE SCALE GENOMIC DNA]</scope>
</reference>
<evidence type="ECO:0000256" key="9">
    <source>
        <dbReference type="PIRSR" id="PIRSR640255-2"/>
    </source>
</evidence>
<evidence type="ECO:0000256" key="10">
    <source>
        <dbReference type="RuleBase" id="RU366055"/>
    </source>
</evidence>
<evidence type="ECO:0000256" key="1">
    <source>
        <dbReference type="ARBA" id="ARBA00001946"/>
    </source>
</evidence>
<dbReference type="GO" id="GO:0004529">
    <property type="term" value="F:DNA exonuclease activity"/>
    <property type="evidence" value="ECO:0007669"/>
    <property type="project" value="EnsemblFungi"/>
</dbReference>
<dbReference type="GO" id="GO:0051607">
    <property type="term" value="P:defense response to virus"/>
    <property type="evidence" value="ECO:0007669"/>
    <property type="project" value="EnsemblFungi"/>
</dbReference>
<evidence type="ECO:0000313" key="13">
    <source>
        <dbReference type="EMBL" id="SGZ38989.1"/>
    </source>
</evidence>
<dbReference type="GO" id="GO:0006310">
    <property type="term" value="P:DNA recombination"/>
    <property type="evidence" value="ECO:0007669"/>
    <property type="project" value="EnsemblFungi"/>
</dbReference>
<keyword evidence="4 9" id="KW-0479">Metal-binding</keyword>
<dbReference type="EMBL" id="FQNF01000015">
    <property type="protein sequence ID" value="SGZ38989.1"/>
    <property type="molecule type" value="Genomic_DNA"/>
</dbReference>
<keyword evidence="5 10" id="KW-0255">Endonuclease</keyword>
<feature type="binding site" evidence="9">
    <location>
        <position position="181"/>
    </location>
    <ligand>
        <name>Mg(2+)</name>
        <dbReference type="ChEBI" id="CHEBI:18420"/>
        <note>catalytic</note>
    </ligand>
</feature>
<dbReference type="Proteomes" id="UP000183365">
    <property type="component" value="Unassembled WGS sequence"/>
</dbReference>
<protein>
    <recommendedName>
        <fullName evidence="10">Endonuclease</fullName>
        <ecNumber evidence="10">3.1.30.-</ecNumber>
    </recommendedName>
</protein>
<dbReference type="GO" id="GO:0006309">
    <property type="term" value="P:apoptotic DNA fragmentation"/>
    <property type="evidence" value="ECO:0007669"/>
    <property type="project" value="EnsemblFungi"/>
</dbReference>
<evidence type="ECO:0000259" key="11">
    <source>
        <dbReference type="SMART" id="SM00477"/>
    </source>
</evidence>
<evidence type="ECO:0000256" key="3">
    <source>
        <dbReference type="ARBA" id="ARBA00022722"/>
    </source>
</evidence>
<dbReference type="Gene3D" id="3.40.570.10">
    <property type="entry name" value="Extracellular Endonuclease, subunit A"/>
    <property type="match status" value="1"/>
</dbReference>
<dbReference type="GO" id="GO:0046872">
    <property type="term" value="F:metal ion binding"/>
    <property type="evidence" value="ECO:0007669"/>
    <property type="project" value="UniProtKB-KW"/>
</dbReference>
<evidence type="ECO:0000256" key="7">
    <source>
        <dbReference type="ARBA" id="ARBA00022842"/>
    </source>
</evidence>
<dbReference type="OrthoDB" id="5418055at2759"/>
<evidence type="ECO:0000256" key="5">
    <source>
        <dbReference type="ARBA" id="ARBA00022759"/>
    </source>
</evidence>
<feature type="active site" description="Proton acceptor" evidence="8">
    <location>
        <position position="149"/>
    </location>
</feature>
<keyword evidence="7" id="KW-0460">Magnesium</keyword>
<dbReference type="GO" id="GO:0005829">
    <property type="term" value="C:cytosol"/>
    <property type="evidence" value="ECO:0007669"/>
    <property type="project" value="EnsemblFungi"/>
</dbReference>
<evidence type="ECO:0000256" key="6">
    <source>
        <dbReference type="ARBA" id="ARBA00022801"/>
    </source>
</evidence>
<dbReference type="InterPro" id="IPR044929">
    <property type="entry name" value="DNA/RNA_non-sp_Endonuclease_sf"/>
</dbReference>
<gene>
    <name evidence="13" type="ORF">HGUI_01189</name>
</gene>
<sequence>MSFFFNIKTVSAGVAGTGIISYFLGVPSKGTSNGNTSNSYPNGTKNGVSYPGGSNDLTFNESDINPSEYFRIGGFPGPIFDLSQGKQFISCYDRERKIPKWVVEHITRESLDVKNGDRKKSNFKEDQRIPSTYRSLLKDYFRSGYDRGHMAPAADSKFDQLAMDQTFLLTNMAPQVGEGFNRDYWSHFECFVRDLCVKDFESVRIITGPLFLPKFNEKTKKYEITYEVIGNPPSVSVPTHFYKIVVGEKYCNDNIKTKNENIYVAGFVLPNDKIPNDIPLTYFKTPIEAIERSSGLSFFQQNVSNKRVKDLCDNVSCVLTIRDWSNKMKSLPPPK</sequence>
<evidence type="ECO:0000256" key="8">
    <source>
        <dbReference type="PIRSR" id="PIRSR640255-1"/>
    </source>
</evidence>
<dbReference type="EC" id="3.1.30.-" evidence="10"/>
<dbReference type="SMART" id="SM00892">
    <property type="entry name" value="Endonuclease_NS"/>
    <property type="match status" value="1"/>
</dbReference>
<dbReference type="PANTHER" id="PTHR13966">
    <property type="entry name" value="ENDONUCLEASE RELATED"/>
    <property type="match status" value="1"/>
</dbReference>
<dbReference type="InterPro" id="IPR001604">
    <property type="entry name" value="Endo_G_ENPP1-like_dom"/>
</dbReference>
<feature type="domain" description="DNA/RNA non-specific endonuclease/pyrophosphatase/phosphodiesterase" evidence="12">
    <location>
        <begin position="84"/>
        <end position="305"/>
    </location>
</feature>
<dbReference type="GO" id="GO:0003676">
    <property type="term" value="F:nucleic acid binding"/>
    <property type="evidence" value="ECO:0007669"/>
    <property type="project" value="InterPro"/>
</dbReference>
<dbReference type="GO" id="GO:0005634">
    <property type="term" value="C:nucleus"/>
    <property type="evidence" value="ECO:0007669"/>
    <property type="project" value="EnsemblFungi"/>
</dbReference>
<keyword evidence="3 10" id="KW-0540">Nuclease</keyword>
<dbReference type="InterPro" id="IPR044925">
    <property type="entry name" value="His-Me_finger_sf"/>
</dbReference>
<dbReference type="PANTHER" id="PTHR13966:SF5">
    <property type="entry name" value="ENDONUCLEASE G, MITOCHONDRIAL"/>
    <property type="match status" value="1"/>
</dbReference>
<keyword evidence="6 10" id="KW-0378">Hydrolase</keyword>
<dbReference type="InterPro" id="IPR018524">
    <property type="entry name" value="DNA/RNA_endonuclease_AS"/>
</dbReference>
<accession>A0A1L0CJL0</accession>
<dbReference type="PROSITE" id="PS01070">
    <property type="entry name" value="NUCLEASE_NON_SPEC"/>
    <property type="match status" value="1"/>
</dbReference>
<dbReference type="GO" id="GO:0006401">
    <property type="term" value="P:RNA catabolic process"/>
    <property type="evidence" value="ECO:0007669"/>
    <property type="project" value="EnsemblFungi"/>
</dbReference>
<dbReference type="GO" id="GO:0000014">
    <property type="term" value="F:single-stranded DNA endodeoxyribonuclease activity"/>
    <property type="evidence" value="ECO:0007669"/>
    <property type="project" value="EnsemblFungi"/>
</dbReference>
<evidence type="ECO:0000313" key="14">
    <source>
        <dbReference type="Proteomes" id="UP000183365"/>
    </source>
</evidence>
<proteinExistence type="inferred from homology"/>